<dbReference type="PANTHER" id="PTHR43088:SF1">
    <property type="entry name" value="SUBUNIT OF PYRUVATE:FLAVODOXIN OXIDOREDUCTASE"/>
    <property type="match status" value="1"/>
</dbReference>
<dbReference type="AlphaFoldDB" id="A0A212L4Y0"/>
<feature type="domain" description="Pyruvate:ferredoxin oxidoreductase core" evidence="3">
    <location>
        <begin position="262"/>
        <end position="336"/>
    </location>
</feature>
<protein>
    <submittedName>
        <fullName evidence="4">Ketoisovalerate oxidoreductase subunit VorB</fullName>
        <ecNumber evidence="4">1.2.7.7</ecNumber>
    </submittedName>
</protein>
<evidence type="ECO:0000259" key="3">
    <source>
        <dbReference type="Pfam" id="PF17147"/>
    </source>
</evidence>
<evidence type="ECO:0000256" key="1">
    <source>
        <dbReference type="ARBA" id="ARBA00023002"/>
    </source>
</evidence>
<dbReference type="CDD" id="cd07034">
    <property type="entry name" value="TPP_PYR_PFOR_IOR-alpha_like"/>
    <property type="match status" value="1"/>
</dbReference>
<dbReference type="InterPro" id="IPR002880">
    <property type="entry name" value="Pyrv_Fd/Flavodoxin_OxRdtase_N"/>
</dbReference>
<dbReference type="EMBL" id="FMJC01000002">
    <property type="protein sequence ID" value="SCM72590.1"/>
    <property type="molecule type" value="Genomic_DNA"/>
</dbReference>
<dbReference type="InterPro" id="IPR009014">
    <property type="entry name" value="Transketo_C/PFOR_II"/>
</dbReference>
<dbReference type="InterPro" id="IPR033412">
    <property type="entry name" value="PFOR_II"/>
</dbReference>
<name>A0A212L4Y0_9BACT</name>
<dbReference type="EC" id="1.2.7.7" evidence="4"/>
<dbReference type="RefSeq" id="WP_179980283.1">
    <property type="nucleotide sequence ID" value="NZ_LT608333.1"/>
</dbReference>
<dbReference type="Pfam" id="PF17147">
    <property type="entry name" value="PFOR_II"/>
    <property type="match status" value="1"/>
</dbReference>
<dbReference type="NCBIfam" id="NF005507">
    <property type="entry name" value="PRK07119.1"/>
    <property type="match status" value="1"/>
</dbReference>
<organism evidence="4">
    <name type="scientific">uncultured Desulfovibrio sp</name>
    <dbReference type="NCBI Taxonomy" id="167968"/>
    <lineage>
        <taxon>Bacteria</taxon>
        <taxon>Pseudomonadati</taxon>
        <taxon>Thermodesulfobacteriota</taxon>
        <taxon>Desulfovibrionia</taxon>
        <taxon>Desulfovibrionales</taxon>
        <taxon>Desulfovibrionaceae</taxon>
        <taxon>Desulfovibrio</taxon>
        <taxon>environmental samples</taxon>
    </lineage>
</organism>
<dbReference type="InterPro" id="IPR052368">
    <property type="entry name" value="2-oxoacid_oxidoreductase"/>
</dbReference>
<dbReference type="Gene3D" id="3.40.50.920">
    <property type="match status" value="1"/>
</dbReference>
<dbReference type="GO" id="GO:0043807">
    <property type="term" value="F:3-methyl-2-oxobutanoate dehydrogenase (ferredoxin) activity"/>
    <property type="evidence" value="ECO:0007669"/>
    <property type="project" value="UniProtKB-EC"/>
</dbReference>
<proteinExistence type="predicted"/>
<dbReference type="InterPro" id="IPR029061">
    <property type="entry name" value="THDP-binding"/>
</dbReference>
<reference evidence="4" key="1">
    <citation type="submission" date="2016-08" db="EMBL/GenBank/DDBJ databases">
        <authorList>
            <person name="Seilhamer J.J."/>
        </authorList>
    </citation>
    <scope>NUCLEOTIDE SEQUENCE</scope>
    <source>
        <strain evidence="4">86-1</strain>
    </source>
</reference>
<dbReference type="SUPFAM" id="SSF52518">
    <property type="entry name" value="Thiamin diphosphate-binding fold (THDP-binding)"/>
    <property type="match status" value="1"/>
</dbReference>
<evidence type="ECO:0000259" key="2">
    <source>
        <dbReference type="Pfam" id="PF01855"/>
    </source>
</evidence>
<dbReference type="Pfam" id="PF01855">
    <property type="entry name" value="POR_N"/>
    <property type="match status" value="1"/>
</dbReference>
<dbReference type="PANTHER" id="PTHR43088">
    <property type="entry name" value="SUBUNIT OF PYRUVATE:FLAVODOXIN OXIDOREDUCTASE-RELATED"/>
    <property type="match status" value="1"/>
</dbReference>
<sequence length="371" mass="39720">MSQGQNSSERILIKGNEAVAFGAVDAGCRCYFGYPITPQNEIPEVLSSLLPEHGGQFVQAESEVAAVNMLLGAAACGIPALTSSSSCGVSLMQEGISYMAGSHIPGVMVNMQRGGPGLGDIGPSQGDYFQAVKGGGHGDHRNLTLAPATAQECYDFMFRAFALAFKYANPVMVLGDAIVGQIKEPVRRVPPADAVSPEDLAAMSKDWRLEGYGKRGANAAPRLLKSVYLAEGALAERNRMLMKKYEAMKAECAWECVDVDDAELVVVAFGSIARIARSAIRQLRAEGRKVGLFRPITLFPFPDAALRALAPGRRFLVMEQNTGQMVEDVRLALFAQPGVSASTVLWHGIMPGLFIGADALRDPMLQALKEK</sequence>
<dbReference type="Gene3D" id="3.40.50.970">
    <property type="match status" value="1"/>
</dbReference>
<keyword evidence="1 4" id="KW-0560">Oxidoreductase</keyword>
<evidence type="ECO:0000313" key="4">
    <source>
        <dbReference type="EMBL" id="SCM72590.1"/>
    </source>
</evidence>
<gene>
    <name evidence="4" type="primary">vorB</name>
    <name evidence="4" type="ORF">KL86DES1_20717</name>
</gene>
<accession>A0A212L4Y0</accession>
<dbReference type="SUPFAM" id="SSF52922">
    <property type="entry name" value="TK C-terminal domain-like"/>
    <property type="match status" value="1"/>
</dbReference>
<feature type="domain" description="Pyruvate flavodoxin/ferredoxin oxidoreductase pyrimidine binding" evidence="2">
    <location>
        <begin position="22"/>
        <end position="192"/>
    </location>
</feature>